<sequence>MRFLLLILSLWVVNVAAQQADDWPRRFYAASFLHQGDSKTTELQNLISELNTQLKGDAAADSVLTGWRGVTKVELASQLQGADKLKMLKQARQDLCMALDAEQFQDVFAAYLATLYDNAPGWPISFGNEDKARQLFDYAALHHPGPVYYYLYGMYLLNHQQFRAAEAEFMQLAQHSGEIPSNVLLALRQRGQLAMINNQ</sequence>
<evidence type="ECO:0000256" key="1">
    <source>
        <dbReference type="SAM" id="SignalP"/>
    </source>
</evidence>
<evidence type="ECO:0008006" key="4">
    <source>
        <dbReference type="Google" id="ProtNLM"/>
    </source>
</evidence>
<reference evidence="3" key="1">
    <citation type="journal article" date="2019" name="Int. J. Syst. Evol. Microbiol.">
        <title>The Global Catalogue of Microorganisms (GCM) 10K type strain sequencing project: providing services to taxonomists for standard genome sequencing and annotation.</title>
        <authorList>
            <consortium name="The Broad Institute Genomics Platform"/>
            <consortium name="The Broad Institute Genome Sequencing Center for Infectious Disease"/>
            <person name="Wu L."/>
            <person name="Ma J."/>
        </authorList>
    </citation>
    <scope>NUCLEOTIDE SEQUENCE [LARGE SCALE GENOMIC DNA]</scope>
    <source>
        <strain evidence="3">CGMCC 1.16031</strain>
    </source>
</reference>
<proteinExistence type="predicted"/>
<comment type="caution">
    <text evidence="2">The sequence shown here is derived from an EMBL/GenBank/DDBJ whole genome shotgun (WGS) entry which is preliminary data.</text>
</comment>
<feature type="signal peptide" evidence="1">
    <location>
        <begin position="1"/>
        <end position="20"/>
    </location>
</feature>
<keyword evidence="1" id="KW-0732">Signal</keyword>
<name>A0ABW1XLM1_9ALTE</name>
<dbReference type="Proteomes" id="UP001596364">
    <property type="component" value="Unassembled WGS sequence"/>
</dbReference>
<evidence type="ECO:0000313" key="3">
    <source>
        <dbReference type="Proteomes" id="UP001596364"/>
    </source>
</evidence>
<evidence type="ECO:0000313" key="2">
    <source>
        <dbReference type="EMBL" id="MFC6440247.1"/>
    </source>
</evidence>
<gene>
    <name evidence="2" type="ORF">ACFP85_08815</name>
</gene>
<dbReference type="EMBL" id="JBHSUS010000001">
    <property type="protein sequence ID" value="MFC6440247.1"/>
    <property type="molecule type" value="Genomic_DNA"/>
</dbReference>
<dbReference type="RefSeq" id="WP_131258050.1">
    <property type="nucleotide sequence ID" value="NZ_JBHSUS010000001.1"/>
</dbReference>
<keyword evidence="3" id="KW-1185">Reference proteome</keyword>
<organism evidence="2 3">
    <name type="scientific">Pseudobowmanella zhangzhouensis</name>
    <dbReference type="NCBI Taxonomy" id="1537679"/>
    <lineage>
        <taxon>Bacteria</taxon>
        <taxon>Pseudomonadati</taxon>
        <taxon>Pseudomonadota</taxon>
        <taxon>Gammaproteobacteria</taxon>
        <taxon>Alteromonadales</taxon>
        <taxon>Alteromonadaceae</taxon>
    </lineage>
</organism>
<accession>A0ABW1XLM1</accession>
<feature type="chain" id="PRO_5045181804" description="Tetratricopeptide repeat-containing protein" evidence="1">
    <location>
        <begin position="21"/>
        <end position="199"/>
    </location>
</feature>
<protein>
    <recommendedName>
        <fullName evidence="4">Tetratricopeptide repeat-containing protein</fullName>
    </recommendedName>
</protein>